<dbReference type="Proteomes" id="UP000233387">
    <property type="component" value="Unassembled WGS sequence"/>
</dbReference>
<dbReference type="SUPFAM" id="SSF52540">
    <property type="entry name" value="P-loop containing nucleoside triphosphate hydrolases"/>
    <property type="match status" value="1"/>
</dbReference>
<keyword evidence="3" id="KW-1185">Reference proteome</keyword>
<dbReference type="AlphaFoldDB" id="A0A2N3I9K8"/>
<evidence type="ECO:0000259" key="1">
    <source>
        <dbReference type="Pfam" id="PF13175"/>
    </source>
</evidence>
<dbReference type="PANTHER" id="PTHR43581:SF2">
    <property type="entry name" value="EXCINUCLEASE ATPASE SUBUNIT"/>
    <property type="match status" value="1"/>
</dbReference>
<comment type="caution">
    <text evidence="2">The sequence shown here is derived from an EMBL/GenBank/DDBJ whole genome shotgun (WGS) entry which is preliminary data.</text>
</comment>
<sequence length="436" mass="51295">MQKLVINNFGPIKQLDLDIKEIMLFIGVQASGKSTVAKTAFFFKSLKDDLYKFLFNSFEKNDFQKPIGNFARVVRQKFLNYYGASTYLSDIQLHFTYTHKLWISIELERTNKYVTPRFSELFKERFNELARKVSNYANKYHSKNFSLLTSNDLEQIESEKKIFFQQIRKECEELFQENRECIFIPAGRSLLAVLSEQLQNIDTRNIDLLTKSFLEKITFIRPFFRKSLRELLIEKRWLFNISPQENEKLNLAIQTIEKILKGEYRSDASGEKIFHAENKYVKLNFASSGQQESLWILLLLFIILSEQKSAFIVIEEPEAHLFPETQKEIINLIALVANQNNSQVMITTHSPYILASFNNLILAHKVGNFQKEKVKEKINPFFWIDSERITAYLLNNGEITNIIDKELKIIQQEQLDTISQTINAEFDFLFQFESEW</sequence>
<dbReference type="RefSeq" id="WP_133121579.1">
    <property type="nucleotide sequence ID" value="NZ_NKXO01000039.1"/>
</dbReference>
<protein>
    <submittedName>
        <fullName evidence="2">AAA domain</fullName>
    </submittedName>
</protein>
<dbReference type="Pfam" id="PF13175">
    <property type="entry name" value="AAA_15"/>
    <property type="match status" value="1"/>
</dbReference>
<dbReference type="OrthoDB" id="1098190at2"/>
<evidence type="ECO:0000313" key="3">
    <source>
        <dbReference type="Proteomes" id="UP000233387"/>
    </source>
</evidence>
<feature type="domain" description="Endonuclease GajA/Old nuclease/RecF-like AAA" evidence="1">
    <location>
        <begin position="2"/>
        <end position="353"/>
    </location>
</feature>
<dbReference type="EMBL" id="NKXO01000039">
    <property type="protein sequence ID" value="PKQ67034.1"/>
    <property type="molecule type" value="Genomic_DNA"/>
</dbReference>
<gene>
    <name evidence="2" type="ORF">Rain11_2197</name>
</gene>
<accession>A0A2N3I9K8</accession>
<evidence type="ECO:0000313" key="2">
    <source>
        <dbReference type="EMBL" id="PKQ67034.1"/>
    </source>
</evidence>
<name>A0A2N3I9K8_9BACT</name>
<proteinExistence type="predicted"/>
<dbReference type="InterPro" id="IPR051396">
    <property type="entry name" value="Bact_Antivir_Def_Nuclease"/>
</dbReference>
<dbReference type="InterPro" id="IPR027417">
    <property type="entry name" value="P-loop_NTPase"/>
</dbReference>
<dbReference type="PANTHER" id="PTHR43581">
    <property type="entry name" value="ATP/GTP PHOSPHATASE"/>
    <property type="match status" value="1"/>
</dbReference>
<organism evidence="2 3">
    <name type="scientific">Raineya orbicola</name>
    <dbReference type="NCBI Taxonomy" id="2016530"/>
    <lineage>
        <taxon>Bacteria</taxon>
        <taxon>Pseudomonadati</taxon>
        <taxon>Bacteroidota</taxon>
        <taxon>Cytophagia</taxon>
        <taxon>Cytophagales</taxon>
        <taxon>Raineyaceae</taxon>
        <taxon>Raineya</taxon>
    </lineage>
</organism>
<dbReference type="InterPro" id="IPR041685">
    <property type="entry name" value="AAA_GajA/Old/RecF-like"/>
</dbReference>
<dbReference type="Gene3D" id="3.40.50.300">
    <property type="entry name" value="P-loop containing nucleotide triphosphate hydrolases"/>
    <property type="match status" value="1"/>
</dbReference>
<reference evidence="2 3" key="1">
    <citation type="submission" date="2017-06" db="EMBL/GenBank/DDBJ databases">
        <title>Raineya orbicola gen. nov., sp. nov. a slightly thermophilic bacterium of the phylum Bacteroidetes and the description of Raineyaceae fam. nov.</title>
        <authorList>
            <person name="Albuquerque L."/>
            <person name="Polonia A.R.M."/>
            <person name="Barroso C."/>
            <person name="Froufe H.J.C."/>
            <person name="Lage O."/>
            <person name="Lobo-Da-Cunha A."/>
            <person name="Egas C."/>
            <person name="Da Costa M.S."/>
        </authorList>
    </citation>
    <scope>NUCLEOTIDE SEQUENCE [LARGE SCALE GENOMIC DNA]</scope>
    <source>
        <strain evidence="2 3">SPSPC-11</strain>
    </source>
</reference>